<sequence>MFDVYLCNRRDSARYLLGKSGERMLVVVGLNPSTANREHSDVTASKVERVALSHGYDGFVMTNLCPLRSTDPEALPTKVSDYQLRQNQRAILEFAAAQADLQVWAAWGSGVTRRPYLLRSCRRLGRAISGLGGRWLHFGPLSKGGHPRHPSRLSYAWQFGTFDPLVYTSKL</sequence>
<dbReference type="RefSeq" id="WP_164209240.1">
    <property type="nucleotide sequence ID" value="NZ_JAAGSC010000023.1"/>
</dbReference>
<organism evidence="1 2">
    <name type="scientific">Wenzhouxiangella limi</name>
    <dbReference type="NCBI Taxonomy" id="2707351"/>
    <lineage>
        <taxon>Bacteria</taxon>
        <taxon>Pseudomonadati</taxon>
        <taxon>Pseudomonadota</taxon>
        <taxon>Gammaproteobacteria</taxon>
        <taxon>Chromatiales</taxon>
        <taxon>Wenzhouxiangellaceae</taxon>
        <taxon>Wenzhouxiangella</taxon>
    </lineage>
</organism>
<name>A0A845UWX5_9GAMM</name>
<dbReference type="EMBL" id="JAAGSC010000023">
    <property type="protein sequence ID" value="NDY94330.1"/>
    <property type="molecule type" value="Genomic_DNA"/>
</dbReference>
<keyword evidence="2" id="KW-1185">Reference proteome</keyword>
<gene>
    <name evidence="1" type="ORF">G3I74_01110</name>
</gene>
<reference evidence="1 2" key="1">
    <citation type="submission" date="2020-02" db="EMBL/GenBank/DDBJ databases">
        <authorList>
            <person name="Zhang X.-Y."/>
        </authorList>
    </citation>
    <scope>NUCLEOTIDE SEQUENCE [LARGE SCALE GENOMIC DNA]</scope>
    <source>
        <strain evidence="1 2">C33</strain>
    </source>
</reference>
<evidence type="ECO:0000313" key="2">
    <source>
        <dbReference type="Proteomes" id="UP000484885"/>
    </source>
</evidence>
<dbReference type="Proteomes" id="UP000484885">
    <property type="component" value="Unassembled WGS sequence"/>
</dbReference>
<dbReference type="AlphaFoldDB" id="A0A845UWX5"/>
<evidence type="ECO:0000313" key="1">
    <source>
        <dbReference type="EMBL" id="NDY94330.1"/>
    </source>
</evidence>
<accession>A0A845UWX5</accession>
<protein>
    <submittedName>
        <fullName evidence="1">DUF1643 domain-containing protein</fullName>
    </submittedName>
</protein>
<dbReference type="Pfam" id="PF07799">
    <property type="entry name" value="DUF1643"/>
    <property type="match status" value="1"/>
</dbReference>
<dbReference type="InterPro" id="IPR012441">
    <property type="entry name" value="DUF1643"/>
</dbReference>
<proteinExistence type="predicted"/>
<comment type="caution">
    <text evidence="1">The sequence shown here is derived from an EMBL/GenBank/DDBJ whole genome shotgun (WGS) entry which is preliminary data.</text>
</comment>